<dbReference type="GO" id="GO:0140359">
    <property type="term" value="F:ABC-type transporter activity"/>
    <property type="evidence" value="ECO:0007669"/>
    <property type="project" value="InterPro"/>
</dbReference>
<sequence>MQLVGGADPVVYWLSNFLFDYSMNMASSVLIAVTIALSTTEAISNKWYLLLMALALYSWANLGFVYAFQFLFSSPSTGASMIIVFNGITGVIGLPIFYVVRFMAKFIDALKEFEEYIGILFRCLFPMFNISNCFMSISDNYRNLESCKDGCTEENSLCCSYDKCFKACLERDENYLAWAYPGIGKELVAMIVQGAVCFGFVFVVDFNLFEKLW</sequence>
<proteinExistence type="predicted"/>
<organism evidence="7 8">
    <name type="scientific">Elysia chlorotica</name>
    <name type="common">Eastern emerald elysia</name>
    <name type="synonym">Sea slug</name>
    <dbReference type="NCBI Taxonomy" id="188477"/>
    <lineage>
        <taxon>Eukaryota</taxon>
        <taxon>Metazoa</taxon>
        <taxon>Spiralia</taxon>
        <taxon>Lophotrochozoa</taxon>
        <taxon>Mollusca</taxon>
        <taxon>Gastropoda</taxon>
        <taxon>Heterobranchia</taxon>
        <taxon>Euthyneura</taxon>
        <taxon>Panpulmonata</taxon>
        <taxon>Sacoglossa</taxon>
        <taxon>Placobranchoidea</taxon>
        <taxon>Plakobranchidae</taxon>
        <taxon>Elysia</taxon>
    </lineage>
</organism>
<reference evidence="7 8" key="1">
    <citation type="submission" date="2019-01" db="EMBL/GenBank/DDBJ databases">
        <title>A draft genome assembly of the solar-powered sea slug Elysia chlorotica.</title>
        <authorList>
            <person name="Cai H."/>
            <person name="Li Q."/>
            <person name="Fang X."/>
            <person name="Li J."/>
            <person name="Curtis N.E."/>
            <person name="Altenburger A."/>
            <person name="Shibata T."/>
            <person name="Feng M."/>
            <person name="Maeda T."/>
            <person name="Schwartz J.A."/>
            <person name="Shigenobu S."/>
            <person name="Lundholm N."/>
            <person name="Nishiyama T."/>
            <person name="Yang H."/>
            <person name="Hasebe M."/>
            <person name="Li S."/>
            <person name="Pierce S.K."/>
            <person name="Wang J."/>
        </authorList>
    </citation>
    <scope>NUCLEOTIDE SEQUENCE [LARGE SCALE GENOMIC DNA]</scope>
    <source>
        <strain evidence="7">EC2010</strain>
        <tissue evidence="7">Whole organism of an adult</tissue>
    </source>
</reference>
<keyword evidence="3 5" id="KW-1133">Transmembrane helix</keyword>
<accession>A0A3S1AFS3</accession>
<feature type="domain" description="ABC-2 type transporter transmembrane" evidence="6">
    <location>
        <begin position="1"/>
        <end position="202"/>
    </location>
</feature>
<comment type="caution">
    <text evidence="7">The sequence shown here is derived from an EMBL/GenBank/DDBJ whole genome shotgun (WGS) entry which is preliminary data.</text>
</comment>
<dbReference type="EMBL" id="RQTK01000026">
    <property type="protein sequence ID" value="RUS90742.1"/>
    <property type="molecule type" value="Genomic_DNA"/>
</dbReference>
<feature type="transmembrane region" description="Helical" evidence="5">
    <location>
        <begin position="78"/>
        <end position="104"/>
    </location>
</feature>
<evidence type="ECO:0000313" key="8">
    <source>
        <dbReference type="Proteomes" id="UP000271974"/>
    </source>
</evidence>
<evidence type="ECO:0000256" key="5">
    <source>
        <dbReference type="SAM" id="Phobius"/>
    </source>
</evidence>
<feature type="transmembrane region" description="Helical" evidence="5">
    <location>
        <begin position="21"/>
        <end position="40"/>
    </location>
</feature>
<keyword evidence="4 5" id="KW-0472">Membrane</keyword>
<evidence type="ECO:0000313" key="7">
    <source>
        <dbReference type="EMBL" id="RUS90742.1"/>
    </source>
</evidence>
<dbReference type="STRING" id="188477.A0A3S1AFS3"/>
<evidence type="ECO:0000256" key="1">
    <source>
        <dbReference type="ARBA" id="ARBA00004141"/>
    </source>
</evidence>
<dbReference type="InterPro" id="IPR013525">
    <property type="entry name" value="ABC2_TM"/>
</dbReference>
<feature type="transmembrane region" description="Helical" evidence="5">
    <location>
        <begin position="187"/>
        <end position="209"/>
    </location>
</feature>
<comment type="subcellular location">
    <subcellularLocation>
        <location evidence="1">Membrane</location>
        <topology evidence="1">Multi-pass membrane protein</topology>
    </subcellularLocation>
</comment>
<keyword evidence="8" id="KW-1185">Reference proteome</keyword>
<dbReference type="Proteomes" id="UP000271974">
    <property type="component" value="Unassembled WGS sequence"/>
</dbReference>
<name>A0A3S1AFS3_ELYCH</name>
<feature type="transmembrane region" description="Helical" evidence="5">
    <location>
        <begin position="116"/>
        <end position="137"/>
    </location>
</feature>
<dbReference type="GO" id="GO:0016020">
    <property type="term" value="C:membrane"/>
    <property type="evidence" value="ECO:0007669"/>
    <property type="project" value="UniProtKB-SubCell"/>
</dbReference>
<gene>
    <name evidence="7" type="ORF">EGW08_001546</name>
</gene>
<feature type="transmembrane region" description="Helical" evidence="5">
    <location>
        <begin position="47"/>
        <end position="72"/>
    </location>
</feature>
<dbReference type="AlphaFoldDB" id="A0A3S1AFS3"/>
<protein>
    <recommendedName>
        <fullName evidence="6">ABC-2 type transporter transmembrane domain-containing protein</fullName>
    </recommendedName>
</protein>
<evidence type="ECO:0000256" key="3">
    <source>
        <dbReference type="ARBA" id="ARBA00022989"/>
    </source>
</evidence>
<dbReference type="Pfam" id="PF12698">
    <property type="entry name" value="ABC2_membrane_3"/>
    <property type="match status" value="1"/>
</dbReference>
<keyword evidence="2 5" id="KW-0812">Transmembrane</keyword>
<evidence type="ECO:0000256" key="2">
    <source>
        <dbReference type="ARBA" id="ARBA00022692"/>
    </source>
</evidence>
<evidence type="ECO:0000259" key="6">
    <source>
        <dbReference type="Pfam" id="PF12698"/>
    </source>
</evidence>
<evidence type="ECO:0000256" key="4">
    <source>
        <dbReference type="ARBA" id="ARBA00023136"/>
    </source>
</evidence>